<dbReference type="PANTHER" id="PTHR45969">
    <property type="entry name" value="RING ZINC FINGER PROTEIN-RELATED"/>
    <property type="match status" value="1"/>
</dbReference>
<dbReference type="GO" id="GO:0008270">
    <property type="term" value="F:zinc ion binding"/>
    <property type="evidence" value="ECO:0007669"/>
    <property type="project" value="UniProtKB-KW"/>
</dbReference>
<dbReference type="Gene3D" id="3.30.40.10">
    <property type="entry name" value="Zinc/RING finger domain, C3HC4 (zinc finger)"/>
    <property type="match status" value="1"/>
</dbReference>
<feature type="coiled-coil region" evidence="5">
    <location>
        <begin position="72"/>
        <end position="132"/>
    </location>
</feature>
<evidence type="ECO:0000313" key="9">
    <source>
        <dbReference type="WBParaSite" id="L893_g17727.t1"/>
    </source>
</evidence>
<evidence type="ECO:0000256" key="6">
    <source>
        <dbReference type="SAM" id="MobiDB-lite"/>
    </source>
</evidence>
<keyword evidence="1" id="KW-0479">Metal-binding</keyword>
<dbReference type="SUPFAM" id="SSF57850">
    <property type="entry name" value="RING/U-box"/>
    <property type="match status" value="1"/>
</dbReference>
<sequence length="219" mass="25705">MSTFGRFDCAICFGWLEDSQDIAITECGHVFHKACISTCLETGSGCPSCRQEVKELKRVFFSARPFDEKTEITELKEQLEQAYSAVNALRIKNEELESCLEESEEYNWILRRQLANDRNDSQDQEADNVQSEYWDDDIHEPEETQEATAFDVSEANVDMFDDAEYFQLPFAVLPDFDRDDFDTERRYFEERADEHESGEDYESENYDTEDEDYMICHLN</sequence>
<keyword evidence="2 4" id="KW-0863">Zinc-finger</keyword>
<organism evidence="8 9">
    <name type="scientific">Steinernema glaseri</name>
    <dbReference type="NCBI Taxonomy" id="37863"/>
    <lineage>
        <taxon>Eukaryota</taxon>
        <taxon>Metazoa</taxon>
        <taxon>Ecdysozoa</taxon>
        <taxon>Nematoda</taxon>
        <taxon>Chromadorea</taxon>
        <taxon>Rhabditida</taxon>
        <taxon>Tylenchina</taxon>
        <taxon>Panagrolaimomorpha</taxon>
        <taxon>Strongyloidoidea</taxon>
        <taxon>Steinernematidae</taxon>
        <taxon>Steinernema</taxon>
    </lineage>
</organism>
<dbReference type="WBParaSite" id="L893_g17727.t1">
    <property type="protein sequence ID" value="L893_g17727.t1"/>
    <property type="gene ID" value="L893_g17727"/>
</dbReference>
<keyword evidence="5" id="KW-0175">Coiled coil</keyword>
<dbReference type="GO" id="GO:0061630">
    <property type="term" value="F:ubiquitin protein ligase activity"/>
    <property type="evidence" value="ECO:0007669"/>
    <property type="project" value="TreeGrafter"/>
</dbReference>
<feature type="domain" description="RING-type" evidence="7">
    <location>
        <begin position="9"/>
        <end position="50"/>
    </location>
</feature>
<reference evidence="9" key="1">
    <citation type="submission" date="2016-11" db="UniProtKB">
        <authorList>
            <consortium name="WormBaseParasite"/>
        </authorList>
    </citation>
    <scope>IDENTIFICATION</scope>
</reference>
<dbReference type="InterPro" id="IPR013083">
    <property type="entry name" value="Znf_RING/FYVE/PHD"/>
</dbReference>
<dbReference type="InterPro" id="IPR001841">
    <property type="entry name" value="Znf_RING"/>
</dbReference>
<evidence type="ECO:0000256" key="2">
    <source>
        <dbReference type="ARBA" id="ARBA00022771"/>
    </source>
</evidence>
<dbReference type="CDD" id="cd16448">
    <property type="entry name" value="RING-H2"/>
    <property type="match status" value="1"/>
</dbReference>
<protein>
    <submittedName>
        <fullName evidence="9">RING-type domain-containing protein</fullName>
    </submittedName>
</protein>
<keyword evidence="3" id="KW-0862">Zinc</keyword>
<dbReference type="SMART" id="SM00184">
    <property type="entry name" value="RING"/>
    <property type="match status" value="1"/>
</dbReference>
<dbReference type="GO" id="GO:0016567">
    <property type="term" value="P:protein ubiquitination"/>
    <property type="evidence" value="ECO:0007669"/>
    <property type="project" value="TreeGrafter"/>
</dbReference>
<accession>A0A1I7YM35</accession>
<evidence type="ECO:0000256" key="3">
    <source>
        <dbReference type="ARBA" id="ARBA00022833"/>
    </source>
</evidence>
<keyword evidence="8" id="KW-1185">Reference proteome</keyword>
<proteinExistence type="predicted"/>
<evidence type="ECO:0000256" key="1">
    <source>
        <dbReference type="ARBA" id="ARBA00022723"/>
    </source>
</evidence>
<dbReference type="Pfam" id="PF13639">
    <property type="entry name" value="zf-RING_2"/>
    <property type="match status" value="1"/>
</dbReference>
<dbReference type="PANTHER" id="PTHR45969:SF69">
    <property type="entry name" value="FINGER DOMAIN PROTEIN, PUTATIVE (AFU_ORTHOLOGUE AFUA_3G12190)-RELATED"/>
    <property type="match status" value="1"/>
</dbReference>
<dbReference type="Proteomes" id="UP000095287">
    <property type="component" value="Unplaced"/>
</dbReference>
<feature type="compositionally biased region" description="Acidic residues" evidence="6">
    <location>
        <begin position="196"/>
        <end position="211"/>
    </location>
</feature>
<dbReference type="PROSITE" id="PS50089">
    <property type="entry name" value="ZF_RING_2"/>
    <property type="match status" value="1"/>
</dbReference>
<evidence type="ECO:0000259" key="7">
    <source>
        <dbReference type="PROSITE" id="PS50089"/>
    </source>
</evidence>
<evidence type="ECO:0000256" key="5">
    <source>
        <dbReference type="SAM" id="Coils"/>
    </source>
</evidence>
<name>A0A1I7YM35_9BILA</name>
<feature type="region of interest" description="Disordered" evidence="6">
    <location>
        <begin position="187"/>
        <end position="211"/>
    </location>
</feature>
<evidence type="ECO:0000313" key="8">
    <source>
        <dbReference type="Proteomes" id="UP000095287"/>
    </source>
</evidence>
<dbReference type="AlphaFoldDB" id="A0A1I7YM35"/>
<evidence type="ECO:0000256" key="4">
    <source>
        <dbReference type="PROSITE-ProRule" id="PRU00175"/>
    </source>
</evidence>